<evidence type="ECO:0000313" key="5">
    <source>
        <dbReference type="Proteomes" id="UP000051521"/>
    </source>
</evidence>
<dbReference type="PANTHER" id="PTHR43649:SF12">
    <property type="entry name" value="DIACETYLCHITOBIOSE BINDING PROTEIN DASA"/>
    <property type="match status" value="1"/>
</dbReference>
<feature type="chain" id="PRO_5039272705" evidence="1">
    <location>
        <begin position="19"/>
        <end position="540"/>
    </location>
</feature>
<organism evidence="2 4">
    <name type="scientific">Lactobacillus gigeriorum DSM 23908 = CRBIP 24.85</name>
    <dbReference type="NCBI Taxonomy" id="1423751"/>
    <lineage>
        <taxon>Bacteria</taxon>
        <taxon>Bacillati</taxon>
        <taxon>Bacillota</taxon>
        <taxon>Bacilli</taxon>
        <taxon>Lactobacillales</taxon>
        <taxon>Lactobacillaceae</taxon>
        <taxon>Lactobacillus</taxon>
    </lineage>
</organism>
<evidence type="ECO:0000313" key="2">
    <source>
        <dbReference type="EMBL" id="CCI87728.1"/>
    </source>
</evidence>
<comment type="caution">
    <text evidence="2">The sequence shown here is derived from an EMBL/GenBank/DDBJ whole genome shotgun (WGS) entry which is preliminary data.</text>
</comment>
<dbReference type="Proteomes" id="UP000009326">
    <property type="component" value="Unassembled WGS sequence"/>
</dbReference>
<dbReference type="Gene3D" id="3.40.190.10">
    <property type="entry name" value="Periplasmic binding protein-like II"/>
    <property type="match status" value="2"/>
</dbReference>
<dbReference type="Proteomes" id="UP000051521">
    <property type="component" value="Unassembled WGS sequence"/>
</dbReference>
<reference evidence="2 4" key="1">
    <citation type="submission" date="2012-06" db="EMBL/GenBank/DDBJ databases">
        <title>Draft genome sequence of Lactobacillus gigeriorum CRBIP 24.85T, isolated from chicken crop.</title>
        <authorList>
            <person name="Cousin S."/>
            <person name="Ma L."/>
            <person name="Creno S."/>
            <person name="Clermont D."/>
            <person name="Loux V."/>
            <person name="Bizet C."/>
            <person name="Bouchier C."/>
        </authorList>
    </citation>
    <scope>NUCLEOTIDE SEQUENCE [LARGE SCALE GENOMIC DNA]</scope>
    <source>
        <strain evidence="4">CRBIP 24.85T</strain>
        <strain evidence="2">Type strain: CRBIP 24.85</strain>
    </source>
</reference>
<dbReference type="STRING" id="1423751.FC38_GL001654"/>
<protein>
    <submittedName>
        <fullName evidence="3">ABC-type sugar transport system, periplasmic component</fullName>
    </submittedName>
    <submittedName>
        <fullName evidence="2">Extracellular solute-binding protein</fullName>
    </submittedName>
</protein>
<dbReference type="InterPro" id="IPR050490">
    <property type="entry name" value="Bact_solute-bd_prot1"/>
</dbReference>
<keyword evidence="5" id="KW-1185">Reference proteome</keyword>
<evidence type="ECO:0000256" key="1">
    <source>
        <dbReference type="SAM" id="SignalP"/>
    </source>
</evidence>
<dbReference type="PANTHER" id="PTHR43649">
    <property type="entry name" value="ARABINOSE-BINDING PROTEIN-RELATED"/>
    <property type="match status" value="1"/>
</dbReference>
<feature type="signal peptide" evidence="1">
    <location>
        <begin position="1"/>
        <end position="18"/>
    </location>
</feature>
<evidence type="ECO:0000313" key="4">
    <source>
        <dbReference type="Proteomes" id="UP000009326"/>
    </source>
</evidence>
<accession>I7LGK6</accession>
<keyword evidence="3" id="KW-0813">Transport</keyword>
<evidence type="ECO:0000313" key="3">
    <source>
        <dbReference type="EMBL" id="KRN08886.1"/>
    </source>
</evidence>
<sequence>MTLTATTMLLTLSLGLAACGNKEEQNASSPSYDLKKVAFPLKKKVTLKMMNQNSTLAPKNPNNQLIFKRLEKKTGVHIDWTNYQSDFAEKRNLDISSGAIPDAIFNAAASDSDILKWAKTGTIVPVDKLIKKYMPNLSKIYKEHPEYKRMVTAPNGHIYSFPWIEELGEGKDSIHTVNDIAWINVKWLKKLGLKMPKTTDDLEKVLEAFKTKDPNGNGKQDEIPMTFINMNGNEDLKVLYAAFGGDGDNDDHITIDNNGKVNFTADDDSFRKASQYFHDLWSKGLIDKAAFEQDWNTLVAKGAKKQVGLYFTWDKTNITGDNSDYEPLPVLAGPNGKRQVTRTNNYGFDRGRMVITSANKNLELTAKWIDQLYAPMQSVQDNWGTYGDKKIQNIFEMSKNKNGEPMLKHLPLKGSAPVEVREKTSIAGPLAILDSYYNVYTTKPDDAQWRMNILKNVYRPYINHEHNYPIVFMNEADTTKLAQINADLSDYIMRMRATFIKNGVTDSSWKSYLAGLKKNGSDDYLKLKEKYYDKYQKGDE</sequence>
<keyword evidence="3" id="KW-0762">Sugar transport</keyword>
<dbReference type="PATRIC" id="fig|1423751.3.peg.1709"/>
<proteinExistence type="predicted"/>
<name>I7LGK6_9LACO</name>
<reference evidence="3 5" key="2">
    <citation type="journal article" date="2015" name="Genome Announc.">
        <title>Expanding the biotechnology potential of lactobacilli through comparative genomics of 213 strains and associated genera.</title>
        <authorList>
            <person name="Sun Z."/>
            <person name="Harris H.M."/>
            <person name="McCann A."/>
            <person name="Guo C."/>
            <person name="Argimon S."/>
            <person name="Zhang W."/>
            <person name="Yang X."/>
            <person name="Jeffery I.B."/>
            <person name="Cooney J.C."/>
            <person name="Kagawa T.F."/>
            <person name="Liu W."/>
            <person name="Song Y."/>
            <person name="Salvetti E."/>
            <person name="Wrobel A."/>
            <person name="Rasinkangas P."/>
            <person name="Parkhill J."/>
            <person name="Rea M.C."/>
            <person name="O'Sullivan O."/>
            <person name="Ritari J."/>
            <person name="Douillard F.P."/>
            <person name="Paul Ross R."/>
            <person name="Yang R."/>
            <person name="Briner A.E."/>
            <person name="Felis G.E."/>
            <person name="de Vos W.M."/>
            <person name="Barrangou R."/>
            <person name="Klaenhammer T.R."/>
            <person name="Caufield P.W."/>
            <person name="Cui Y."/>
            <person name="Zhang H."/>
            <person name="O'Toole P.W."/>
        </authorList>
    </citation>
    <scope>NUCLEOTIDE SEQUENCE [LARGE SCALE GENOMIC DNA]</scope>
    <source>
        <strain evidence="3 5">DSM 23908</strain>
    </source>
</reference>
<dbReference type="EMBL" id="CAKC01000089">
    <property type="protein sequence ID" value="CCI87728.1"/>
    <property type="molecule type" value="Genomic_DNA"/>
</dbReference>
<dbReference type="EMBL" id="AYZO01000063">
    <property type="protein sequence ID" value="KRN08886.1"/>
    <property type="molecule type" value="Genomic_DNA"/>
</dbReference>
<keyword evidence="1" id="KW-0732">Signal</keyword>
<gene>
    <name evidence="2" type="ORF">BN52_00010</name>
    <name evidence="3" type="ORF">FC38_GL001654</name>
</gene>
<dbReference type="AlphaFoldDB" id="I7LGK6"/>
<dbReference type="SUPFAM" id="SSF53850">
    <property type="entry name" value="Periplasmic binding protein-like II"/>
    <property type="match status" value="1"/>
</dbReference>